<evidence type="ECO:0000313" key="2">
    <source>
        <dbReference type="Proteomes" id="UP001203852"/>
    </source>
</evidence>
<proteinExistence type="predicted"/>
<organism evidence="1 2">
    <name type="scientific">Exophiala viscosa</name>
    <dbReference type="NCBI Taxonomy" id="2486360"/>
    <lineage>
        <taxon>Eukaryota</taxon>
        <taxon>Fungi</taxon>
        <taxon>Dikarya</taxon>
        <taxon>Ascomycota</taxon>
        <taxon>Pezizomycotina</taxon>
        <taxon>Eurotiomycetes</taxon>
        <taxon>Chaetothyriomycetidae</taxon>
        <taxon>Chaetothyriales</taxon>
        <taxon>Herpotrichiellaceae</taxon>
        <taxon>Exophiala</taxon>
    </lineage>
</organism>
<dbReference type="SUPFAM" id="SSF53474">
    <property type="entry name" value="alpha/beta-Hydrolases"/>
    <property type="match status" value="1"/>
</dbReference>
<evidence type="ECO:0000313" key="1">
    <source>
        <dbReference type="EMBL" id="KAI1616827.1"/>
    </source>
</evidence>
<name>A0AAN6E3U3_9EURO</name>
<gene>
    <name evidence="1" type="ORF">EDD36DRAFT_415708</name>
</gene>
<dbReference type="EMBL" id="MU404351">
    <property type="protein sequence ID" value="KAI1616827.1"/>
    <property type="molecule type" value="Genomic_DNA"/>
</dbReference>
<dbReference type="InterPro" id="IPR029058">
    <property type="entry name" value="AB_hydrolase_fold"/>
</dbReference>
<dbReference type="Gene3D" id="3.40.50.1820">
    <property type="entry name" value="alpha/beta hydrolase"/>
    <property type="match status" value="1"/>
</dbReference>
<accession>A0AAN6E3U3</accession>
<protein>
    <submittedName>
        <fullName evidence="1">Haloacetate dehalogenase</fullName>
    </submittedName>
</protein>
<sequence>MAAAQSQSLFKSLGLAHHVSKTSSGAEVHSYTSDLGPDAPILTLIHGYPQSAYEWRQVRIPAEPLYISALGWLLDSPLIQSPTGHSSTEGKSLPLPGYGISTPIKDKDANTKRSVGGALLEALSDVFNTTDSKTPRRIILGGHDRGARICHRLAVDFSHPPESQSIYSTLNLTVLGAVLIDIVPTLEQWQAFANPALAKGYFHWPLLANPEVATDIIAAYGGDKWCRAANTRIAGDNPQSIERLSSDGAQDVYAELFKERETLYYTALDYAAAAVPEPAEQDEDQKAGRKVSVPLLVMFSKARLGAGLDVAEIWKKWIADGVDYEGYGVGEGYGHYLPEEAYDIVNPRIEAFIKKVT</sequence>
<comment type="caution">
    <text evidence="1">The sequence shown here is derived from an EMBL/GenBank/DDBJ whole genome shotgun (WGS) entry which is preliminary data.</text>
</comment>
<keyword evidence="2" id="KW-1185">Reference proteome</keyword>
<reference evidence="1" key="1">
    <citation type="journal article" date="2022" name="bioRxiv">
        <title>Deciphering the potential niche of two novel black yeast fungi from a biological soil crust based on their genomes, phenotypes, and melanin regulation.</title>
        <authorList>
            <consortium name="DOE Joint Genome Institute"/>
            <person name="Carr E.C."/>
            <person name="Barton Q."/>
            <person name="Grambo S."/>
            <person name="Sullivan M."/>
            <person name="Renfro C.M."/>
            <person name="Kuo A."/>
            <person name="Pangilinan J."/>
            <person name="Lipzen A."/>
            <person name="Keymanesh K."/>
            <person name="Savage E."/>
            <person name="Barry K."/>
            <person name="Grigoriev I.V."/>
            <person name="Riekhof W.R."/>
            <person name="Harris S.S."/>
        </authorList>
    </citation>
    <scope>NUCLEOTIDE SEQUENCE</scope>
    <source>
        <strain evidence="1">JF 03-4F</strain>
    </source>
</reference>
<dbReference type="Proteomes" id="UP001203852">
    <property type="component" value="Unassembled WGS sequence"/>
</dbReference>
<dbReference type="AlphaFoldDB" id="A0AAN6E3U3"/>